<dbReference type="InterPro" id="IPR002347">
    <property type="entry name" value="SDR_fam"/>
</dbReference>
<dbReference type="Gene3D" id="3.40.50.720">
    <property type="entry name" value="NAD(P)-binding Rossmann-like Domain"/>
    <property type="match status" value="1"/>
</dbReference>
<proteinExistence type="inferred from homology"/>
<dbReference type="PRINTS" id="PR00080">
    <property type="entry name" value="SDRFAMILY"/>
</dbReference>
<comment type="similarity">
    <text evidence="1 3">Belongs to the short-chain dehydrogenases/reductases (SDR) family.</text>
</comment>
<dbReference type="PANTHER" id="PTHR42879">
    <property type="entry name" value="3-OXOACYL-(ACYL-CARRIER-PROTEIN) REDUCTASE"/>
    <property type="match status" value="1"/>
</dbReference>
<dbReference type="Pfam" id="PF00106">
    <property type="entry name" value="adh_short"/>
    <property type="match status" value="1"/>
</dbReference>
<dbReference type="PRINTS" id="PR00081">
    <property type="entry name" value="GDHRDH"/>
</dbReference>
<comment type="caution">
    <text evidence="4">The sequence shown here is derived from an EMBL/GenBank/DDBJ whole genome shotgun (WGS) entry which is preliminary data.</text>
</comment>
<dbReference type="InterPro" id="IPR036291">
    <property type="entry name" value="NAD(P)-bd_dom_sf"/>
</dbReference>
<evidence type="ECO:0000256" key="1">
    <source>
        <dbReference type="ARBA" id="ARBA00006484"/>
    </source>
</evidence>
<gene>
    <name evidence="4" type="ORF">FFL34_01210</name>
</gene>
<dbReference type="InterPro" id="IPR020904">
    <property type="entry name" value="Sc_DH/Rdtase_CS"/>
</dbReference>
<evidence type="ECO:0000313" key="4">
    <source>
        <dbReference type="EMBL" id="TMN23742.1"/>
    </source>
</evidence>
<reference evidence="4 5" key="1">
    <citation type="submission" date="2019-05" db="EMBL/GenBank/DDBJ databases">
        <title>Genomic analysis of Lentibacillus sp. NKC220-2.</title>
        <authorList>
            <person name="Oh Y.J."/>
        </authorList>
    </citation>
    <scope>NUCLEOTIDE SEQUENCE [LARGE SCALE GENOMIC DNA]</scope>
    <source>
        <strain evidence="4 5">NKC220-2</strain>
    </source>
</reference>
<accession>A0A5S3QP58</accession>
<evidence type="ECO:0000256" key="2">
    <source>
        <dbReference type="ARBA" id="ARBA00023002"/>
    </source>
</evidence>
<dbReference type="FunFam" id="3.40.50.720:FF:000173">
    <property type="entry name" value="3-oxoacyl-[acyl-carrier protein] reductase"/>
    <property type="match status" value="1"/>
</dbReference>
<dbReference type="GO" id="GO:0032787">
    <property type="term" value="P:monocarboxylic acid metabolic process"/>
    <property type="evidence" value="ECO:0007669"/>
    <property type="project" value="UniProtKB-ARBA"/>
</dbReference>
<dbReference type="EMBL" id="VCIA01000001">
    <property type="protein sequence ID" value="TMN23742.1"/>
    <property type="molecule type" value="Genomic_DNA"/>
</dbReference>
<dbReference type="PROSITE" id="PS00061">
    <property type="entry name" value="ADH_SHORT"/>
    <property type="match status" value="1"/>
</dbReference>
<sequence length="247" mass="27306">MLLKNKTVIVTGATRGIGKTIFYRLAEEGANVVGVYARNDQAANEIERDLNEKGIERSLYKGSVTDRSFIEGLMNSVNERYGKIDVLVNNAGVTGDSFITQMSNEQWKHVYDTNFLGTYICATTVLPYMEEQNEGNIVNLVSTTGVIGREAQSNYGASKGSIMGLTRLLSRKYARKGLKINAVAPGMINTEMIKHVPQSKIDNFLRFTNEKRLGEPEEVANAVLFLSSDLCGYLDDTVLKVDGGFLR</sequence>
<evidence type="ECO:0000313" key="5">
    <source>
        <dbReference type="Proteomes" id="UP000306980"/>
    </source>
</evidence>
<dbReference type="OrthoDB" id="9803333at2"/>
<dbReference type="AlphaFoldDB" id="A0A5S3QP58"/>
<dbReference type="InterPro" id="IPR050259">
    <property type="entry name" value="SDR"/>
</dbReference>
<evidence type="ECO:0000256" key="3">
    <source>
        <dbReference type="RuleBase" id="RU000363"/>
    </source>
</evidence>
<keyword evidence="2" id="KW-0560">Oxidoreductase</keyword>
<name>A0A5S3QP58_9BACI</name>
<protein>
    <submittedName>
        <fullName evidence="4">SDR family NAD(P)-dependent oxidoreductase</fullName>
    </submittedName>
</protein>
<organism evidence="4 5">
    <name type="scientific">Lentibacillus cibarius</name>
    <dbReference type="NCBI Taxonomy" id="2583219"/>
    <lineage>
        <taxon>Bacteria</taxon>
        <taxon>Bacillati</taxon>
        <taxon>Bacillota</taxon>
        <taxon>Bacilli</taxon>
        <taxon>Bacillales</taxon>
        <taxon>Bacillaceae</taxon>
        <taxon>Lentibacillus</taxon>
    </lineage>
</organism>
<dbReference type="SUPFAM" id="SSF51735">
    <property type="entry name" value="NAD(P)-binding Rossmann-fold domains"/>
    <property type="match status" value="1"/>
</dbReference>
<dbReference type="GO" id="GO:0016491">
    <property type="term" value="F:oxidoreductase activity"/>
    <property type="evidence" value="ECO:0007669"/>
    <property type="project" value="UniProtKB-KW"/>
</dbReference>
<dbReference type="PANTHER" id="PTHR42879:SF2">
    <property type="entry name" value="3-OXOACYL-[ACYL-CARRIER-PROTEIN] REDUCTASE FABG"/>
    <property type="match status" value="1"/>
</dbReference>
<dbReference type="Proteomes" id="UP000306980">
    <property type="component" value="Unassembled WGS sequence"/>
</dbReference>